<dbReference type="Proteomes" id="UP000742098">
    <property type="component" value="Unassembled WGS sequence"/>
</dbReference>
<dbReference type="SUPFAM" id="SSF103084">
    <property type="entry name" value="Holliday junction resolvase RusA"/>
    <property type="match status" value="1"/>
</dbReference>
<dbReference type="GO" id="GO:0006310">
    <property type="term" value="P:DNA recombination"/>
    <property type="evidence" value="ECO:0007669"/>
    <property type="project" value="InterPro"/>
</dbReference>
<evidence type="ECO:0000313" key="1">
    <source>
        <dbReference type="EMBL" id="HJF70850.1"/>
    </source>
</evidence>
<organism evidence="1 2">
    <name type="scientific">Butyricimonas virosa</name>
    <dbReference type="NCBI Taxonomy" id="544645"/>
    <lineage>
        <taxon>Bacteria</taxon>
        <taxon>Pseudomonadati</taxon>
        <taxon>Bacteroidota</taxon>
        <taxon>Bacteroidia</taxon>
        <taxon>Bacteroidales</taxon>
        <taxon>Odoribacteraceae</taxon>
        <taxon>Butyricimonas</taxon>
    </lineage>
</organism>
<evidence type="ECO:0000313" key="2">
    <source>
        <dbReference type="Proteomes" id="UP000742098"/>
    </source>
</evidence>
<proteinExistence type="predicted"/>
<dbReference type="EMBL" id="DYVS01000149">
    <property type="protein sequence ID" value="HJF70850.1"/>
    <property type="molecule type" value="Genomic_DNA"/>
</dbReference>
<dbReference type="InterPro" id="IPR008822">
    <property type="entry name" value="Endonuclease_RusA-like"/>
</dbReference>
<dbReference type="GO" id="GO:0000287">
    <property type="term" value="F:magnesium ion binding"/>
    <property type="evidence" value="ECO:0007669"/>
    <property type="project" value="InterPro"/>
</dbReference>
<dbReference type="Pfam" id="PF05866">
    <property type="entry name" value="RusA"/>
    <property type="match status" value="1"/>
</dbReference>
<reference evidence="1" key="1">
    <citation type="journal article" date="2021" name="PeerJ">
        <title>Extensive microbial diversity within the chicken gut microbiome revealed by metagenomics and culture.</title>
        <authorList>
            <person name="Gilroy R."/>
            <person name="Ravi A."/>
            <person name="Getino M."/>
            <person name="Pursley I."/>
            <person name="Horton D.L."/>
            <person name="Alikhan N.F."/>
            <person name="Baker D."/>
            <person name="Gharbi K."/>
            <person name="Hall N."/>
            <person name="Watson M."/>
            <person name="Adriaenssens E.M."/>
            <person name="Foster-Nyarko E."/>
            <person name="Jarju S."/>
            <person name="Secka A."/>
            <person name="Antonio M."/>
            <person name="Oren A."/>
            <person name="Chaudhuri R.R."/>
            <person name="La Ragione R."/>
            <person name="Hildebrand F."/>
            <person name="Pallen M.J."/>
        </authorList>
    </citation>
    <scope>NUCLEOTIDE SEQUENCE</scope>
    <source>
        <strain evidence="1">6966</strain>
    </source>
</reference>
<comment type="caution">
    <text evidence="1">The sequence shown here is derived from an EMBL/GenBank/DDBJ whole genome shotgun (WGS) entry which is preliminary data.</text>
</comment>
<protein>
    <submittedName>
        <fullName evidence="1">RusA family crossover junction endodeoxyribonuclease</fullName>
    </submittedName>
</protein>
<name>A0A921KYJ3_9BACT</name>
<gene>
    <name evidence="1" type="ORF">K8V05_08875</name>
</gene>
<reference evidence="1" key="2">
    <citation type="submission" date="2021-09" db="EMBL/GenBank/DDBJ databases">
        <authorList>
            <person name="Gilroy R."/>
        </authorList>
    </citation>
    <scope>NUCLEOTIDE SEQUENCE</scope>
    <source>
        <strain evidence="1">6966</strain>
    </source>
</reference>
<dbReference type="AlphaFoldDB" id="A0A921KYJ3"/>
<dbReference type="GO" id="GO:0006281">
    <property type="term" value="P:DNA repair"/>
    <property type="evidence" value="ECO:0007669"/>
    <property type="project" value="InterPro"/>
</dbReference>
<dbReference type="InterPro" id="IPR036614">
    <property type="entry name" value="RusA-like_sf"/>
</dbReference>
<accession>A0A921KYJ3</accession>
<sequence>MIQVIHGKVPSKSNSYKVITLNGHGSLAKQKTLKDYEKSFYLQCDKYRNKNMDGLFEIRLKVFYENKRPDLDNCLKVVLDCLQECKAIKNDRDCVKVVAEKFIDKMNPRIEFELNWV</sequence>
<dbReference type="Gene3D" id="3.30.1330.70">
    <property type="entry name" value="Holliday junction resolvase RusA"/>
    <property type="match status" value="1"/>
</dbReference>